<gene>
    <name evidence="3" type="primary">LOC111100639</name>
</gene>
<evidence type="ECO:0000313" key="2">
    <source>
        <dbReference type="Proteomes" id="UP000694844"/>
    </source>
</evidence>
<reference evidence="3" key="1">
    <citation type="submission" date="2025-08" db="UniProtKB">
        <authorList>
            <consortium name="RefSeq"/>
        </authorList>
    </citation>
    <scope>IDENTIFICATION</scope>
    <source>
        <tissue evidence="3">Whole sample</tissue>
    </source>
</reference>
<dbReference type="Proteomes" id="UP000694844">
    <property type="component" value="Chromosome 6"/>
</dbReference>
<feature type="compositionally biased region" description="Low complexity" evidence="1">
    <location>
        <begin position="89"/>
        <end position="104"/>
    </location>
</feature>
<name>A0A8B8AER1_CRAVI</name>
<evidence type="ECO:0000313" key="3">
    <source>
        <dbReference type="RefSeq" id="XP_022288429.1"/>
    </source>
</evidence>
<dbReference type="AlphaFoldDB" id="A0A8B8AER1"/>
<dbReference type="RefSeq" id="XP_022288429.1">
    <property type="nucleotide sequence ID" value="XM_022432721.1"/>
</dbReference>
<feature type="region of interest" description="Disordered" evidence="1">
    <location>
        <begin position="85"/>
        <end position="111"/>
    </location>
</feature>
<evidence type="ECO:0000256" key="1">
    <source>
        <dbReference type="SAM" id="MobiDB-lite"/>
    </source>
</evidence>
<organism evidence="2 3">
    <name type="scientific">Crassostrea virginica</name>
    <name type="common">Eastern oyster</name>
    <dbReference type="NCBI Taxonomy" id="6565"/>
    <lineage>
        <taxon>Eukaryota</taxon>
        <taxon>Metazoa</taxon>
        <taxon>Spiralia</taxon>
        <taxon>Lophotrochozoa</taxon>
        <taxon>Mollusca</taxon>
        <taxon>Bivalvia</taxon>
        <taxon>Autobranchia</taxon>
        <taxon>Pteriomorphia</taxon>
        <taxon>Ostreida</taxon>
        <taxon>Ostreoidea</taxon>
        <taxon>Ostreidae</taxon>
        <taxon>Crassostrea</taxon>
    </lineage>
</organism>
<dbReference type="GeneID" id="111100639"/>
<keyword evidence="2" id="KW-1185">Reference proteome</keyword>
<dbReference type="KEGG" id="cvn:111100639"/>
<sequence>MHSVGLSQNGSHTCMRASSMEGAACGACEVICRVTQGCRVQLDPITVLTVPTPEEVLGGEDDALDGDGRSSSDVTDGFLSCLANQNRESNSSDSSTSSASSIESTKCRRRHQRSRVFQSTCSREALFHVRSAANPVHRRDVYHVVTRVHRDLQENIRINDRILEINELNVKYMGEREFNEYLDKLSTISTIKLITWRWEFDENGPAIRQRTVVIRRALPRRPSRLLSREFSRLSLGDRIPRDVRNFKWITQDFIPYFIRIASETGLYICADMEDMTLKGKPMKNTDGNTENFRFLVRFYSCMVKDQGHGVNIRLGFVARHRGYDVSSVIVRSQTQVVLTSQAPYDTENPDERFLLKLEVLNDDNFFESLIYKSVYMKYNEDTTLMTMAFNQGPGPTCRFQTFQTRGPHSAPKLDDSAIAKIDGDMFVFVPISEGVALK</sequence>
<accession>A0A8B8AER1</accession>
<feature type="region of interest" description="Disordered" evidence="1">
    <location>
        <begin position="53"/>
        <end position="72"/>
    </location>
</feature>
<proteinExistence type="predicted"/>
<protein>
    <submittedName>
        <fullName evidence="3">Uncharacterized protein LOC111100639</fullName>
    </submittedName>
</protein>
<dbReference type="OrthoDB" id="6153787at2759"/>